<protein>
    <submittedName>
        <fullName evidence="1">Uncharacterized protein</fullName>
    </submittedName>
</protein>
<keyword evidence="2" id="KW-1185">Reference proteome</keyword>
<dbReference type="EMBL" id="ML994726">
    <property type="protein sequence ID" value="KAF2175718.1"/>
    <property type="molecule type" value="Genomic_DNA"/>
</dbReference>
<gene>
    <name evidence="1" type="ORF">K469DRAFT_701515</name>
</gene>
<reference evidence="1" key="1">
    <citation type="journal article" date="2020" name="Stud. Mycol.">
        <title>101 Dothideomycetes genomes: a test case for predicting lifestyles and emergence of pathogens.</title>
        <authorList>
            <person name="Haridas S."/>
            <person name="Albert R."/>
            <person name="Binder M."/>
            <person name="Bloem J."/>
            <person name="Labutti K."/>
            <person name="Salamov A."/>
            <person name="Andreopoulos B."/>
            <person name="Baker S."/>
            <person name="Barry K."/>
            <person name="Bills G."/>
            <person name="Bluhm B."/>
            <person name="Cannon C."/>
            <person name="Castanera R."/>
            <person name="Culley D."/>
            <person name="Daum C."/>
            <person name="Ezra D."/>
            <person name="Gonzalez J."/>
            <person name="Henrissat B."/>
            <person name="Kuo A."/>
            <person name="Liang C."/>
            <person name="Lipzen A."/>
            <person name="Lutzoni F."/>
            <person name="Magnuson J."/>
            <person name="Mondo S."/>
            <person name="Nolan M."/>
            <person name="Ohm R."/>
            <person name="Pangilinan J."/>
            <person name="Park H.-J."/>
            <person name="Ramirez L."/>
            <person name="Alfaro M."/>
            <person name="Sun H."/>
            <person name="Tritt A."/>
            <person name="Yoshinaga Y."/>
            <person name="Zwiers L.-H."/>
            <person name="Turgeon B."/>
            <person name="Goodwin S."/>
            <person name="Spatafora J."/>
            <person name="Crous P."/>
            <person name="Grigoriev I."/>
        </authorList>
    </citation>
    <scope>NUCLEOTIDE SEQUENCE</scope>
    <source>
        <strain evidence="1">CBS 207.26</strain>
    </source>
</reference>
<dbReference type="Proteomes" id="UP000800200">
    <property type="component" value="Unassembled WGS sequence"/>
</dbReference>
<proteinExistence type="predicted"/>
<organism evidence="1 2">
    <name type="scientific">Zopfia rhizophila CBS 207.26</name>
    <dbReference type="NCBI Taxonomy" id="1314779"/>
    <lineage>
        <taxon>Eukaryota</taxon>
        <taxon>Fungi</taxon>
        <taxon>Dikarya</taxon>
        <taxon>Ascomycota</taxon>
        <taxon>Pezizomycotina</taxon>
        <taxon>Dothideomycetes</taxon>
        <taxon>Dothideomycetes incertae sedis</taxon>
        <taxon>Zopfiaceae</taxon>
        <taxon>Zopfia</taxon>
    </lineage>
</organism>
<evidence type="ECO:0000313" key="2">
    <source>
        <dbReference type="Proteomes" id="UP000800200"/>
    </source>
</evidence>
<accession>A0A6A6DB45</accession>
<dbReference type="AlphaFoldDB" id="A0A6A6DB45"/>
<name>A0A6A6DB45_9PEZI</name>
<evidence type="ECO:0000313" key="1">
    <source>
        <dbReference type="EMBL" id="KAF2175718.1"/>
    </source>
</evidence>
<sequence length="54" mass="6117">MAPNSIIFPLSVAEGNFTIPYMPVLLNEHLHPTFRRCAPERAQTYARICGTAYH</sequence>